<evidence type="ECO:0000313" key="4">
    <source>
        <dbReference type="Proteomes" id="UP000321249"/>
    </source>
</evidence>
<gene>
    <name evidence="3" type="ORF">FRZ32_14380</name>
</gene>
<comment type="caution">
    <text evidence="3">The sequence shown here is derived from an EMBL/GenBank/DDBJ whole genome shotgun (WGS) entry which is preliminary data.</text>
</comment>
<sequence>MVARAMLLFAGLSLAVSPALAQPSAQPLSLANAPAARASARTHHGSDLAGGFAPAILALAIIAGGVLLAAGVFGDDDRDTGHPSSP</sequence>
<organism evidence="3 4">
    <name type="scientific">Allosphingosinicella ginsenosidimutans</name>
    <dbReference type="NCBI Taxonomy" id="1176539"/>
    <lineage>
        <taxon>Bacteria</taxon>
        <taxon>Pseudomonadati</taxon>
        <taxon>Pseudomonadota</taxon>
        <taxon>Alphaproteobacteria</taxon>
        <taxon>Sphingomonadales</taxon>
        <taxon>Sphingomonadaceae</taxon>
        <taxon>Allosphingosinicella</taxon>
    </lineage>
</organism>
<keyword evidence="1" id="KW-0812">Transmembrane</keyword>
<feature type="transmembrane region" description="Helical" evidence="1">
    <location>
        <begin position="52"/>
        <end position="73"/>
    </location>
</feature>
<reference evidence="3 4" key="1">
    <citation type="journal article" date="2015" name="J. Microbiol.">
        <title>Sphingosinicella ginsenosidimutans sp. nov., with ginsenoside converting activity.</title>
        <authorList>
            <person name="Kim J.K."/>
            <person name="Kang M.S."/>
            <person name="Park S.C."/>
            <person name="Kim K.M."/>
            <person name="Choi K."/>
            <person name="Yoon M.H."/>
            <person name="Im W.T."/>
        </authorList>
    </citation>
    <scope>NUCLEOTIDE SEQUENCE [LARGE SCALE GENOMIC DNA]</scope>
    <source>
        <strain evidence="3 4">BS-11</strain>
    </source>
</reference>
<keyword evidence="4" id="KW-1185">Reference proteome</keyword>
<feature type="chain" id="PRO_5022772592" evidence="2">
    <location>
        <begin position="22"/>
        <end position="86"/>
    </location>
</feature>
<name>A0A5C6TYC4_9SPHN</name>
<keyword evidence="1" id="KW-0472">Membrane</keyword>
<keyword evidence="2" id="KW-0732">Signal</keyword>
<dbReference type="Proteomes" id="UP000321249">
    <property type="component" value="Unassembled WGS sequence"/>
</dbReference>
<accession>A0A5C6TYC4</accession>
<evidence type="ECO:0000256" key="2">
    <source>
        <dbReference type="SAM" id="SignalP"/>
    </source>
</evidence>
<evidence type="ECO:0000256" key="1">
    <source>
        <dbReference type="SAM" id="Phobius"/>
    </source>
</evidence>
<evidence type="ECO:0000313" key="3">
    <source>
        <dbReference type="EMBL" id="TXC64728.1"/>
    </source>
</evidence>
<dbReference type="EMBL" id="VOQQ01000001">
    <property type="protein sequence ID" value="TXC64728.1"/>
    <property type="molecule type" value="Genomic_DNA"/>
</dbReference>
<dbReference type="AlphaFoldDB" id="A0A5C6TYC4"/>
<proteinExistence type="predicted"/>
<dbReference type="RefSeq" id="WP_147044151.1">
    <property type="nucleotide sequence ID" value="NZ_BAABIR010000001.1"/>
</dbReference>
<keyword evidence="1" id="KW-1133">Transmembrane helix</keyword>
<protein>
    <submittedName>
        <fullName evidence="3">Uncharacterized protein</fullName>
    </submittedName>
</protein>
<feature type="signal peptide" evidence="2">
    <location>
        <begin position="1"/>
        <end position="21"/>
    </location>
</feature>